<dbReference type="GO" id="GO:0005886">
    <property type="term" value="C:plasma membrane"/>
    <property type="evidence" value="ECO:0007669"/>
    <property type="project" value="TreeGrafter"/>
</dbReference>
<dbReference type="Proteomes" id="UP000315783">
    <property type="component" value="Unassembled WGS sequence"/>
</dbReference>
<evidence type="ECO:0000256" key="4">
    <source>
        <dbReference type="ARBA" id="ARBA00023136"/>
    </source>
</evidence>
<keyword evidence="3 6" id="KW-1133">Transmembrane helix</keyword>
<dbReference type="PANTHER" id="PTHR23501:SF43">
    <property type="entry name" value="MULTIDRUG TRANSPORTER, PUTATIVE (AFU_ORTHOLOGUE AFUA_6G03040)-RELATED"/>
    <property type="match status" value="1"/>
</dbReference>
<feature type="compositionally biased region" description="Basic and acidic residues" evidence="5">
    <location>
        <begin position="362"/>
        <end position="371"/>
    </location>
</feature>
<dbReference type="InterPro" id="IPR020846">
    <property type="entry name" value="MFS_dom"/>
</dbReference>
<organism evidence="8 9">
    <name type="scientific">Cordyceps javanica</name>
    <dbReference type="NCBI Taxonomy" id="43265"/>
    <lineage>
        <taxon>Eukaryota</taxon>
        <taxon>Fungi</taxon>
        <taxon>Dikarya</taxon>
        <taxon>Ascomycota</taxon>
        <taxon>Pezizomycotina</taxon>
        <taxon>Sordariomycetes</taxon>
        <taxon>Hypocreomycetidae</taxon>
        <taxon>Hypocreales</taxon>
        <taxon>Cordycipitaceae</taxon>
        <taxon>Cordyceps</taxon>
    </lineage>
</organism>
<dbReference type="Gene3D" id="1.20.1720.10">
    <property type="entry name" value="Multidrug resistance protein D"/>
    <property type="match status" value="1"/>
</dbReference>
<keyword evidence="2 6" id="KW-0812">Transmembrane</keyword>
<keyword evidence="9" id="KW-1185">Reference proteome</keyword>
<feature type="transmembrane region" description="Helical" evidence="6">
    <location>
        <begin position="46"/>
        <end position="72"/>
    </location>
</feature>
<dbReference type="OrthoDB" id="440553at2759"/>
<dbReference type="PROSITE" id="PS50850">
    <property type="entry name" value="MFS"/>
    <property type="match status" value="1"/>
</dbReference>
<protein>
    <submittedName>
        <fullName evidence="8">Major facilitator superfamily transporter</fullName>
    </submittedName>
</protein>
<feature type="transmembrane region" description="Helical" evidence="6">
    <location>
        <begin position="273"/>
        <end position="294"/>
    </location>
</feature>
<comment type="caution">
    <text evidence="8">The sequence shown here is derived from an EMBL/GenBank/DDBJ whole genome shotgun (WGS) entry which is preliminary data.</text>
</comment>
<accession>A0A545UU79</accession>
<evidence type="ECO:0000313" key="9">
    <source>
        <dbReference type="Proteomes" id="UP000315783"/>
    </source>
</evidence>
<dbReference type="SUPFAM" id="SSF103473">
    <property type="entry name" value="MFS general substrate transporter"/>
    <property type="match status" value="1"/>
</dbReference>
<feature type="transmembrane region" description="Helical" evidence="6">
    <location>
        <begin position="139"/>
        <end position="159"/>
    </location>
</feature>
<evidence type="ECO:0000313" key="8">
    <source>
        <dbReference type="EMBL" id="TQV93022.1"/>
    </source>
</evidence>
<feature type="transmembrane region" description="Helical" evidence="6">
    <location>
        <begin position="314"/>
        <end position="344"/>
    </location>
</feature>
<comment type="subcellular location">
    <subcellularLocation>
        <location evidence="1">Membrane</location>
        <topology evidence="1">Multi-pass membrane protein</topology>
    </subcellularLocation>
</comment>
<feature type="transmembrane region" description="Helical" evidence="6">
    <location>
        <begin position="114"/>
        <end position="132"/>
    </location>
</feature>
<dbReference type="PRINTS" id="PR01036">
    <property type="entry name" value="TCRTETB"/>
</dbReference>
<feature type="transmembrane region" description="Helical" evidence="6">
    <location>
        <begin position="202"/>
        <end position="221"/>
    </location>
</feature>
<dbReference type="AlphaFoldDB" id="A0A545UU79"/>
<dbReference type="EMBL" id="SPUK01000013">
    <property type="protein sequence ID" value="TQV93022.1"/>
    <property type="molecule type" value="Genomic_DNA"/>
</dbReference>
<dbReference type="InterPro" id="IPR011701">
    <property type="entry name" value="MFS"/>
</dbReference>
<feature type="transmembrane region" description="Helical" evidence="6">
    <location>
        <begin position="241"/>
        <end position="261"/>
    </location>
</feature>
<sequence length="391" mass="42877">MGPPFFKKPEKAPSTETTPIKCPFDEEPKSSYQEPPSTCQVSPARFWVLSVGLCLGLFLSIIDSSIVATALYTIGTELGDLRTVNWIALAYTLAYLGFAVAFAHVSDVIGRRDAFLLAYVLFFAFSMASGFAQSIPQLIAFRTIQGIGGSGLYSLNMIILPEICPQDYLKFIGSLIGMVIAASGVLGPVLGGLLTQYTRWRWIFWINGPICVLSMAIFLFGWPTKGQRNPAKRLQWKNFDFLGTILIIAASVLVVFAFQNAGTTYSNIFNKSAFIAPIIIGLLCWAEALGGQVSPEDMGVFSGRLEDVDPEKQLAVIAAYSAAFQTGMRISTIIAGIAVLFSVLGFRQTRLDMNEQRAKLFREEESRRAKGDALISPKNSTTKKQDEGKQR</sequence>
<dbReference type="GO" id="GO:0022857">
    <property type="term" value="F:transmembrane transporter activity"/>
    <property type="evidence" value="ECO:0007669"/>
    <property type="project" value="InterPro"/>
</dbReference>
<dbReference type="InterPro" id="IPR036259">
    <property type="entry name" value="MFS_trans_sf"/>
</dbReference>
<evidence type="ECO:0000256" key="3">
    <source>
        <dbReference type="ARBA" id="ARBA00022989"/>
    </source>
</evidence>
<evidence type="ECO:0000259" key="7">
    <source>
        <dbReference type="PROSITE" id="PS50850"/>
    </source>
</evidence>
<name>A0A545UU79_9HYPO</name>
<dbReference type="Pfam" id="PF07690">
    <property type="entry name" value="MFS_1"/>
    <property type="match status" value="1"/>
</dbReference>
<evidence type="ECO:0000256" key="2">
    <source>
        <dbReference type="ARBA" id="ARBA00022692"/>
    </source>
</evidence>
<feature type="domain" description="Major facilitator superfamily (MFS) profile" evidence="7">
    <location>
        <begin position="49"/>
        <end position="391"/>
    </location>
</feature>
<feature type="region of interest" description="Disordered" evidence="5">
    <location>
        <begin position="362"/>
        <end position="391"/>
    </location>
</feature>
<proteinExistence type="predicted"/>
<keyword evidence="4 6" id="KW-0472">Membrane</keyword>
<feature type="region of interest" description="Disordered" evidence="5">
    <location>
        <begin position="1"/>
        <end position="34"/>
    </location>
</feature>
<reference evidence="8 9" key="1">
    <citation type="journal article" date="2019" name="Appl. Microbiol. Biotechnol.">
        <title>Genome sequence of Isaria javanica and comparative genome analysis insights into family S53 peptidase evolution in fungal entomopathogens.</title>
        <authorList>
            <person name="Lin R."/>
            <person name="Zhang X."/>
            <person name="Xin B."/>
            <person name="Zou M."/>
            <person name="Gao Y."/>
            <person name="Qin F."/>
            <person name="Hu Q."/>
            <person name="Xie B."/>
            <person name="Cheng X."/>
        </authorList>
    </citation>
    <scope>NUCLEOTIDE SEQUENCE [LARGE SCALE GENOMIC DNA]</scope>
    <source>
        <strain evidence="8 9">IJ1G</strain>
    </source>
</reference>
<feature type="transmembrane region" description="Helical" evidence="6">
    <location>
        <begin position="171"/>
        <end position="195"/>
    </location>
</feature>
<gene>
    <name evidence="8" type="ORF">IF1G_08325</name>
</gene>
<evidence type="ECO:0000256" key="1">
    <source>
        <dbReference type="ARBA" id="ARBA00004141"/>
    </source>
</evidence>
<evidence type="ECO:0000256" key="5">
    <source>
        <dbReference type="SAM" id="MobiDB-lite"/>
    </source>
</evidence>
<feature type="transmembrane region" description="Helical" evidence="6">
    <location>
        <begin position="84"/>
        <end position="102"/>
    </location>
</feature>
<dbReference type="PANTHER" id="PTHR23501">
    <property type="entry name" value="MAJOR FACILITATOR SUPERFAMILY"/>
    <property type="match status" value="1"/>
</dbReference>
<evidence type="ECO:0000256" key="6">
    <source>
        <dbReference type="SAM" id="Phobius"/>
    </source>
</evidence>